<evidence type="ECO:0000256" key="3">
    <source>
        <dbReference type="ARBA" id="ARBA00038695"/>
    </source>
</evidence>
<dbReference type="SUPFAM" id="SSF69754">
    <property type="entry name" value="Ribosome binding protein Y (YfiA homologue)"/>
    <property type="match status" value="1"/>
</dbReference>
<dbReference type="PANTHER" id="PTHR33231">
    <property type="entry name" value="30S RIBOSOMAL PROTEIN"/>
    <property type="match status" value="1"/>
</dbReference>
<keyword evidence="1" id="KW-0810">Translation regulation</keyword>
<dbReference type="GO" id="GO:0022627">
    <property type="term" value="C:cytosolic small ribosomal subunit"/>
    <property type="evidence" value="ECO:0007669"/>
    <property type="project" value="TreeGrafter"/>
</dbReference>
<evidence type="ECO:0000256" key="4">
    <source>
        <dbReference type="ARBA" id="ARBA00041148"/>
    </source>
</evidence>
<dbReference type="GO" id="GO:0043024">
    <property type="term" value="F:ribosomal small subunit binding"/>
    <property type="evidence" value="ECO:0007669"/>
    <property type="project" value="TreeGrafter"/>
</dbReference>
<dbReference type="EMBL" id="LZYH01000333">
    <property type="protein sequence ID" value="OFC61788.1"/>
    <property type="molecule type" value="Genomic_DNA"/>
</dbReference>
<dbReference type="FunFam" id="3.30.160.100:FF:000001">
    <property type="entry name" value="Ribosome hibernation promoting factor"/>
    <property type="match status" value="1"/>
</dbReference>
<dbReference type="AlphaFoldDB" id="A0A1E7YZK5"/>
<dbReference type="InterPro" id="IPR050574">
    <property type="entry name" value="HPF/YfiA_ribosome-assoc"/>
</dbReference>
<evidence type="ECO:0000313" key="7">
    <source>
        <dbReference type="Proteomes" id="UP000175707"/>
    </source>
</evidence>
<dbReference type="NCBIfam" id="TIGR00741">
    <property type="entry name" value="yfiA"/>
    <property type="match status" value="1"/>
</dbReference>
<name>A0A1E7YZK5_9PROT</name>
<proteinExistence type="inferred from homology"/>
<dbReference type="Gene3D" id="3.30.160.100">
    <property type="entry name" value="Ribosome hibernation promotion factor-like"/>
    <property type="match status" value="1"/>
</dbReference>
<sequence>MQISITGQHLDLTEALKSYVSEKISRLDRYFDHVLDARVVLKHLGHEKLPNIVEITVHSPGHDFHADCHDADMYAAIDLVAAKLEGQVRQYKERLRDHRAEPSGAVSVALQTD</sequence>
<comment type="subunit">
    <text evidence="3">Associates exclusively with 100S ribosomes, which are dimers of 70S ribosomes.</text>
</comment>
<accession>A0A1E7YZK5</accession>
<dbReference type="GeneID" id="92930417"/>
<protein>
    <recommendedName>
        <fullName evidence="4">Ribosome hibernation promoting factor</fullName>
    </recommendedName>
    <alternativeName>
        <fullName evidence="5">Hibernation factor HPF</fullName>
    </alternativeName>
</protein>
<gene>
    <name evidence="6" type="ORF">BAE30_03835</name>
</gene>
<evidence type="ECO:0000256" key="1">
    <source>
        <dbReference type="ARBA" id="ARBA00022845"/>
    </source>
</evidence>
<evidence type="ECO:0000256" key="5">
    <source>
        <dbReference type="ARBA" id="ARBA00041319"/>
    </source>
</evidence>
<comment type="similarity">
    <text evidence="2">Belongs to the HPF/YfiA ribosome-associated protein family. Short HPF subfamily.</text>
</comment>
<evidence type="ECO:0000313" key="6">
    <source>
        <dbReference type="EMBL" id="OFC61788.1"/>
    </source>
</evidence>
<dbReference type="RefSeq" id="WP_014002255.1">
    <property type="nucleotide sequence ID" value="NZ_CP026328.2"/>
</dbReference>
<dbReference type="Pfam" id="PF02482">
    <property type="entry name" value="Ribosomal_S30AE"/>
    <property type="match status" value="1"/>
</dbReference>
<dbReference type="InterPro" id="IPR003489">
    <property type="entry name" value="RHF/RaiA"/>
</dbReference>
<dbReference type="GO" id="GO:0045900">
    <property type="term" value="P:negative regulation of translational elongation"/>
    <property type="evidence" value="ECO:0007669"/>
    <property type="project" value="TreeGrafter"/>
</dbReference>
<dbReference type="OMA" id="NLTGHHI"/>
<dbReference type="PATRIC" id="fig|33059.14.peg.1392"/>
<dbReference type="Proteomes" id="UP000175707">
    <property type="component" value="Unassembled WGS sequence"/>
</dbReference>
<dbReference type="CDD" id="cd00552">
    <property type="entry name" value="RaiA"/>
    <property type="match status" value="1"/>
</dbReference>
<dbReference type="PANTHER" id="PTHR33231:SF1">
    <property type="entry name" value="30S RIBOSOMAL PROTEIN"/>
    <property type="match status" value="1"/>
</dbReference>
<evidence type="ECO:0000256" key="2">
    <source>
        <dbReference type="ARBA" id="ARBA00038434"/>
    </source>
</evidence>
<organism evidence="6 7">
    <name type="scientific">Acidithiobacillus caldus</name>
    <dbReference type="NCBI Taxonomy" id="33059"/>
    <lineage>
        <taxon>Bacteria</taxon>
        <taxon>Pseudomonadati</taxon>
        <taxon>Pseudomonadota</taxon>
        <taxon>Acidithiobacillia</taxon>
        <taxon>Acidithiobacillales</taxon>
        <taxon>Acidithiobacillaceae</taxon>
        <taxon>Acidithiobacillus</taxon>
    </lineage>
</organism>
<comment type="caution">
    <text evidence="6">The sequence shown here is derived from an EMBL/GenBank/DDBJ whole genome shotgun (WGS) entry which is preliminary data.</text>
</comment>
<dbReference type="InterPro" id="IPR036567">
    <property type="entry name" value="RHF-like"/>
</dbReference>
<reference evidence="6 7" key="1">
    <citation type="submission" date="2016-06" db="EMBL/GenBank/DDBJ databases">
        <title>Gene turnover analysis identifies the evolutionary adaptation of the extremophile Acidithiobacillus caldus.</title>
        <authorList>
            <person name="Zhang X."/>
        </authorList>
    </citation>
    <scope>NUCLEOTIDE SEQUENCE [LARGE SCALE GENOMIC DNA]</scope>
    <source>
        <strain evidence="6 7">S1</strain>
    </source>
</reference>